<reference evidence="13 14" key="1">
    <citation type="submission" date="2024-02" db="EMBL/GenBank/DDBJ databases">
        <title>A novel Gemmatimonadota bacterium.</title>
        <authorList>
            <person name="Du Z.-J."/>
            <person name="Ye Y.-Q."/>
        </authorList>
    </citation>
    <scope>NUCLEOTIDE SEQUENCE [LARGE SCALE GENOMIC DNA]</scope>
    <source>
        <strain evidence="13 14">DH-20</strain>
    </source>
</reference>
<evidence type="ECO:0000313" key="14">
    <source>
        <dbReference type="Proteomes" id="UP001484239"/>
    </source>
</evidence>
<dbReference type="PANTHER" id="PTHR33446:SF2">
    <property type="entry name" value="PROTEIN TONB"/>
    <property type="match status" value="1"/>
</dbReference>
<evidence type="ECO:0000256" key="3">
    <source>
        <dbReference type="ARBA" id="ARBA00022448"/>
    </source>
</evidence>
<protein>
    <submittedName>
        <fullName evidence="13">M56 family metallopeptidase</fullName>
    </submittedName>
</protein>
<dbReference type="InterPro" id="IPR051045">
    <property type="entry name" value="TonB-dependent_transducer"/>
</dbReference>
<proteinExistence type="inferred from homology"/>
<evidence type="ECO:0000256" key="10">
    <source>
        <dbReference type="SAM" id="MobiDB-lite"/>
    </source>
</evidence>
<evidence type="ECO:0000256" key="7">
    <source>
        <dbReference type="ARBA" id="ARBA00022927"/>
    </source>
</evidence>
<feature type="region of interest" description="Disordered" evidence="10">
    <location>
        <begin position="422"/>
        <end position="445"/>
    </location>
</feature>
<evidence type="ECO:0000256" key="2">
    <source>
        <dbReference type="ARBA" id="ARBA00006555"/>
    </source>
</evidence>
<evidence type="ECO:0000256" key="4">
    <source>
        <dbReference type="ARBA" id="ARBA00022475"/>
    </source>
</evidence>
<comment type="caution">
    <text evidence="13">The sequence shown here is derived from an EMBL/GenBank/DDBJ whole genome shotgun (WGS) entry which is preliminary data.</text>
</comment>
<name>A0ABU9E6M6_9BACT</name>
<feature type="transmembrane region" description="Helical" evidence="11">
    <location>
        <begin position="35"/>
        <end position="54"/>
    </location>
</feature>
<feature type="transmembrane region" description="Helical" evidence="11">
    <location>
        <begin position="6"/>
        <end position="23"/>
    </location>
</feature>
<keyword evidence="3" id="KW-0813">Transport</keyword>
<accession>A0ABU9E6M6</accession>
<keyword evidence="8 11" id="KW-1133">Transmembrane helix</keyword>
<evidence type="ECO:0000256" key="5">
    <source>
        <dbReference type="ARBA" id="ARBA00022519"/>
    </source>
</evidence>
<dbReference type="InterPro" id="IPR008756">
    <property type="entry name" value="Peptidase_M56"/>
</dbReference>
<dbReference type="Gene3D" id="3.30.1150.10">
    <property type="match status" value="2"/>
</dbReference>
<keyword evidence="14" id="KW-1185">Reference proteome</keyword>
<dbReference type="Proteomes" id="UP001484239">
    <property type="component" value="Unassembled WGS sequence"/>
</dbReference>
<feature type="transmembrane region" description="Helical" evidence="11">
    <location>
        <begin position="102"/>
        <end position="122"/>
    </location>
</feature>
<comment type="subcellular location">
    <subcellularLocation>
        <location evidence="1">Cell inner membrane</location>
        <topology evidence="1">Single-pass membrane protein</topology>
        <orientation evidence="1">Periplasmic side</orientation>
    </subcellularLocation>
</comment>
<gene>
    <name evidence="13" type="ORF">WI372_05295</name>
</gene>
<dbReference type="SUPFAM" id="SSF74653">
    <property type="entry name" value="TolA/TonB C-terminal domain"/>
    <property type="match status" value="2"/>
</dbReference>
<dbReference type="CDD" id="cd07341">
    <property type="entry name" value="M56_BlaR1_MecR1_like"/>
    <property type="match status" value="1"/>
</dbReference>
<evidence type="ECO:0000256" key="6">
    <source>
        <dbReference type="ARBA" id="ARBA00022692"/>
    </source>
</evidence>
<dbReference type="EMBL" id="JBBHLI010000002">
    <property type="protein sequence ID" value="MEK9500384.1"/>
    <property type="molecule type" value="Genomic_DNA"/>
</dbReference>
<comment type="similarity">
    <text evidence="2">Belongs to the TonB family.</text>
</comment>
<evidence type="ECO:0000256" key="1">
    <source>
        <dbReference type="ARBA" id="ARBA00004383"/>
    </source>
</evidence>
<keyword evidence="6 11" id="KW-0812">Transmembrane</keyword>
<feature type="domain" description="TonB C-terminal" evidence="12">
    <location>
        <begin position="327"/>
        <end position="423"/>
    </location>
</feature>
<dbReference type="NCBIfam" id="TIGR01352">
    <property type="entry name" value="tonB_Cterm"/>
    <property type="match status" value="2"/>
</dbReference>
<keyword evidence="5" id="KW-0997">Cell inner membrane</keyword>
<evidence type="ECO:0000259" key="12">
    <source>
        <dbReference type="PROSITE" id="PS52015"/>
    </source>
</evidence>
<organism evidence="13 14">
    <name type="scientific">Gaopeijia maritima</name>
    <dbReference type="NCBI Taxonomy" id="3119007"/>
    <lineage>
        <taxon>Bacteria</taxon>
        <taxon>Pseudomonadati</taxon>
        <taxon>Gemmatimonadota</taxon>
        <taxon>Longimicrobiia</taxon>
        <taxon>Gaopeijiales</taxon>
        <taxon>Gaopeijiaceae</taxon>
        <taxon>Gaopeijia</taxon>
    </lineage>
</organism>
<dbReference type="InterPro" id="IPR006260">
    <property type="entry name" value="TonB/TolA_C"/>
</dbReference>
<feature type="domain" description="TonB C-terminal" evidence="12">
    <location>
        <begin position="455"/>
        <end position="548"/>
    </location>
</feature>
<sequence length="548" mass="58905">MFLWMIYAATVGLLLTGAVELIQPLRRNRSGRERWVWAAALLATGLVPLTTTLWPTGGASSGVAASVLGDVIVLAGEATGVSTSGPDLRAIWAPRADLLLRAGWGAATLILFGYLAGSTWQLRRALHRWPRATVEGIPVRLGPVPGPAVVGVIAPEIVVPRWLLDLPPEDRRLILSHEQEHVAARDPLLMVTAWVFAALTPWNPGSWMQLRRLRGAMEADCDRRVVRDRPWAEARRYGELLVDVGARVAPGAPLAPAAFAEGGTHLERRLRTMFELYPPLSRLRTMLAAAGALGLAAAVYFLPGPDRATLLGPERPPDFEAYTQPPVLLNPMEVGEALQAGYPALLRDAGISGTTEMWVYVGADGAPTDLRVNRSSGHQQLDEAAMRAADVMRFDPALNGDEPVGAWLSVPLAFTPPAARAPAEADEVEISPPPPPQQADIAAGPTFTPYTVAPDLVNRQAIGAALEAAYPPLLRDAGIGGTTRVWFLIDATGTVQETRVESSSGHERIDAAALEVASQMEFTPALNRDRPVAVWVAFPITFQVRGPR</sequence>
<keyword evidence="7" id="KW-0653">Protein transport</keyword>
<keyword evidence="4" id="KW-1003">Cell membrane</keyword>
<evidence type="ECO:0000256" key="8">
    <source>
        <dbReference type="ARBA" id="ARBA00022989"/>
    </source>
</evidence>
<dbReference type="Pfam" id="PF03544">
    <property type="entry name" value="TonB_C"/>
    <property type="match status" value="2"/>
</dbReference>
<dbReference type="RefSeq" id="WP_405284808.1">
    <property type="nucleotide sequence ID" value="NZ_CP144380.1"/>
</dbReference>
<dbReference type="Pfam" id="PF05569">
    <property type="entry name" value="Peptidase_M56"/>
    <property type="match status" value="1"/>
</dbReference>
<dbReference type="PANTHER" id="PTHR33446">
    <property type="entry name" value="PROTEIN TONB-RELATED"/>
    <property type="match status" value="1"/>
</dbReference>
<dbReference type="PROSITE" id="PS52015">
    <property type="entry name" value="TONB_CTD"/>
    <property type="match status" value="2"/>
</dbReference>
<evidence type="ECO:0000256" key="11">
    <source>
        <dbReference type="SAM" id="Phobius"/>
    </source>
</evidence>
<feature type="transmembrane region" description="Helical" evidence="11">
    <location>
        <begin position="283"/>
        <end position="302"/>
    </location>
</feature>
<evidence type="ECO:0000256" key="9">
    <source>
        <dbReference type="ARBA" id="ARBA00023136"/>
    </source>
</evidence>
<evidence type="ECO:0000313" key="13">
    <source>
        <dbReference type="EMBL" id="MEK9500384.1"/>
    </source>
</evidence>
<dbReference type="InterPro" id="IPR037682">
    <property type="entry name" value="TonB_C"/>
</dbReference>
<keyword evidence="9 11" id="KW-0472">Membrane</keyword>